<keyword evidence="3" id="KW-1185">Reference proteome</keyword>
<gene>
    <name evidence="2" type="ORF">MHBO_000607</name>
</gene>
<dbReference type="EMBL" id="JBDODL010000104">
    <property type="protein sequence ID" value="MES1918674.1"/>
    <property type="molecule type" value="Genomic_DNA"/>
</dbReference>
<proteinExistence type="predicted"/>
<name>A0ABV2AGU0_9EUKA</name>
<sequence length="159" mass="18895">MANGEYLFEQHCYCKNIVFKKPKTVLATRKSNRSFKRQVVEDLSDEDQLFEEKSSGYYSKHGLYQGDDMDDEERERKRKLIRKRKREQLKMEAISNLLENSQLQIKRREREKKLAEKRSKEALITKDKMVGKTVRYVNKTVLVNGIKTISRSLSYPINK</sequence>
<organism evidence="2 3">
    <name type="scientific">Bonamia ostreae</name>
    <dbReference type="NCBI Taxonomy" id="126728"/>
    <lineage>
        <taxon>Eukaryota</taxon>
        <taxon>Sar</taxon>
        <taxon>Rhizaria</taxon>
        <taxon>Endomyxa</taxon>
        <taxon>Ascetosporea</taxon>
        <taxon>Haplosporida</taxon>
        <taxon>Bonamia</taxon>
    </lineage>
</organism>
<dbReference type="Proteomes" id="UP001439008">
    <property type="component" value="Unassembled WGS sequence"/>
</dbReference>
<comment type="caution">
    <text evidence="2">The sequence shown here is derived from an EMBL/GenBank/DDBJ whole genome shotgun (WGS) entry which is preliminary data.</text>
</comment>
<accession>A0ABV2AGU0</accession>
<reference evidence="2 3" key="1">
    <citation type="journal article" date="2024" name="BMC Biol.">
        <title>Comparative genomics of Ascetosporea gives new insight into the evolutionary basis for animal parasitism in Rhizaria.</title>
        <authorList>
            <person name="Hiltunen Thoren M."/>
            <person name="Onut-Brannstrom I."/>
            <person name="Alfjorden A."/>
            <person name="Peckova H."/>
            <person name="Swords F."/>
            <person name="Hooper C."/>
            <person name="Holzer A.S."/>
            <person name="Bass D."/>
            <person name="Burki F."/>
        </authorList>
    </citation>
    <scope>NUCLEOTIDE SEQUENCE [LARGE SCALE GENOMIC DNA]</scope>
    <source>
        <strain evidence="2">20-A016</strain>
    </source>
</reference>
<keyword evidence="1" id="KW-0175">Coiled coil</keyword>
<protein>
    <recommendedName>
        <fullName evidence="4">INO80 complex subunit B-like conserved region domain-containing protein</fullName>
    </recommendedName>
</protein>
<evidence type="ECO:0000313" key="2">
    <source>
        <dbReference type="EMBL" id="MES1918674.1"/>
    </source>
</evidence>
<feature type="coiled-coil region" evidence="1">
    <location>
        <begin position="91"/>
        <end position="120"/>
    </location>
</feature>
<evidence type="ECO:0008006" key="4">
    <source>
        <dbReference type="Google" id="ProtNLM"/>
    </source>
</evidence>
<evidence type="ECO:0000313" key="3">
    <source>
        <dbReference type="Proteomes" id="UP001439008"/>
    </source>
</evidence>
<evidence type="ECO:0000256" key="1">
    <source>
        <dbReference type="SAM" id="Coils"/>
    </source>
</evidence>